<feature type="domain" description="DUF5666" evidence="3">
    <location>
        <begin position="62"/>
        <end position="127"/>
    </location>
</feature>
<proteinExistence type="predicted"/>
<dbReference type="PROSITE" id="PS51257">
    <property type="entry name" value="PROKAR_LIPOPROTEIN"/>
    <property type="match status" value="1"/>
</dbReference>
<organism evidence="4">
    <name type="scientific">Thermogemmatispora argillosa</name>
    <dbReference type="NCBI Taxonomy" id="2045280"/>
    <lineage>
        <taxon>Bacteria</taxon>
        <taxon>Bacillati</taxon>
        <taxon>Chloroflexota</taxon>
        <taxon>Ktedonobacteria</taxon>
        <taxon>Thermogemmatisporales</taxon>
        <taxon>Thermogemmatisporaceae</taxon>
        <taxon>Thermogemmatispora</taxon>
    </lineage>
</organism>
<reference evidence="4" key="1">
    <citation type="submission" date="2018-12" db="EMBL/GenBank/DDBJ databases">
        <title>Novel natural products biosynthetic potential of the class Ktedonobacteria.</title>
        <authorList>
            <person name="Zheng Y."/>
            <person name="Saitou A."/>
            <person name="Wang C.M."/>
            <person name="Toyoda A."/>
            <person name="Minakuchi Y."/>
            <person name="Sekiguchi Y."/>
            <person name="Ueda K."/>
            <person name="Takano H."/>
            <person name="Sakai Y."/>
            <person name="Yokota A."/>
            <person name="Yabe S."/>
        </authorList>
    </citation>
    <scope>NUCLEOTIDE SEQUENCE</scope>
    <source>
        <strain evidence="4">A3-2</strain>
    </source>
</reference>
<dbReference type="Pfam" id="PF18914">
    <property type="entry name" value="DUF5666"/>
    <property type="match status" value="2"/>
</dbReference>
<feature type="signal peptide" evidence="2">
    <location>
        <begin position="1"/>
        <end position="29"/>
    </location>
</feature>
<feature type="region of interest" description="Disordered" evidence="1">
    <location>
        <begin position="138"/>
        <end position="184"/>
    </location>
</feature>
<feature type="chain" id="PRO_5019782667" description="DUF5666 domain-containing protein" evidence="2">
    <location>
        <begin position="30"/>
        <end position="261"/>
    </location>
</feature>
<dbReference type="InterPro" id="IPR043724">
    <property type="entry name" value="DUF5666"/>
</dbReference>
<evidence type="ECO:0000256" key="2">
    <source>
        <dbReference type="SAM" id="SignalP"/>
    </source>
</evidence>
<accession>A0A455T4A2</accession>
<dbReference type="EMBL" id="AP019377">
    <property type="protein sequence ID" value="BBH94061.1"/>
    <property type="molecule type" value="Genomic_DNA"/>
</dbReference>
<name>A0A455T4A2_9CHLR</name>
<gene>
    <name evidence="4" type="ORF">KTA_22600</name>
</gene>
<dbReference type="AlphaFoldDB" id="A0A455T4A2"/>
<keyword evidence="2" id="KW-0732">Signal</keyword>
<feature type="domain" description="DUF5666" evidence="3">
    <location>
        <begin position="187"/>
        <end position="252"/>
    </location>
</feature>
<protein>
    <recommendedName>
        <fullName evidence="3">DUF5666 domain-containing protein</fullName>
    </recommendedName>
</protein>
<evidence type="ECO:0000256" key="1">
    <source>
        <dbReference type="SAM" id="MobiDB-lite"/>
    </source>
</evidence>
<evidence type="ECO:0000259" key="3">
    <source>
        <dbReference type="Pfam" id="PF18914"/>
    </source>
</evidence>
<sequence>MIMVKQPARQLLRYAAVGLLSLATLLLLAACGTNSATGAGVSASASATPTCPPTPRFQSVSGTVQSVSTGSFTVLNRQGQSKQVVYTSKTRFIKQVQEKVSDLKDGEQVTVFVSQNSDGSYSAVSIEAGGGQLGFAGNGTGQSGQGTRQGLAGNRGNFNTACFRRQGQGQNGLGANGTSGQNSRAVRGSVTQIVGNQLTVTDSSGSNFVLTLTSSTRIIQTEAASASDLKSGVTVLVIGTNDSQGQLTASSVTINPQTQGR</sequence>
<evidence type="ECO:0000313" key="4">
    <source>
        <dbReference type="EMBL" id="BBH94061.1"/>
    </source>
</evidence>